<evidence type="ECO:0000259" key="10">
    <source>
        <dbReference type="Pfam" id="PF01578"/>
    </source>
</evidence>
<evidence type="ECO:0000256" key="4">
    <source>
        <dbReference type="ARBA" id="ARBA00016463"/>
    </source>
</evidence>
<name>A0A9X1YA17_9PROT</name>
<accession>A0A9X1YA17</accession>
<dbReference type="AlphaFoldDB" id="A0A9X1YA17"/>
<evidence type="ECO:0000256" key="9">
    <source>
        <dbReference type="RuleBase" id="RU364092"/>
    </source>
</evidence>
<evidence type="ECO:0000256" key="3">
    <source>
        <dbReference type="ARBA" id="ARBA00005840"/>
    </source>
</evidence>
<evidence type="ECO:0000256" key="7">
    <source>
        <dbReference type="ARBA" id="ARBA00022989"/>
    </source>
</evidence>
<evidence type="ECO:0000313" key="11">
    <source>
        <dbReference type="EMBL" id="MCK8785845.1"/>
    </source>
</evidence>
<dbReference type="InterPro" id="IPR045062">
    <property type="entry name" value="Cyt_c_biogenesis_CcsA/CcmC"/>
</dbReference>
<organism evidence="11 12">
    <name type="scientific">Roseomonas acroporae</name>
    <dbReference type="NCBI Taxonomy" id="2937791"/>
    <lineage>
        <taxon>Bacteria</taxon>
        <taxon>Pseudomonadati</taxon>
        <taxon>Pseudomonadota</taxon>
        <taxon>Alphaproteobacteria</taxon>
        <taxon>Acetobacterales</taxon>
        <taxon>Roseomonadaceae</taxon>
        <taxon>Roseomonas</taxon>
    </lineage>
</organism>
<feature type="domain" description="Cytochrome c assembly protein" evidence="10">
    <location>
        <begin position="32"/>
        <end position="188"/>
    </location>
</feature>
<sequence length="260" mass="28104">MAPARPPVLHRFANPGRFLRATGRLLPWLGGAAILVLAIGLPWALFLSPPDWQQGETVRLLYIHVPMAWLAMGGYAGLALLSVASLVWRHPLADLAARELSPVGALACFLCLVTGSLWGKPMWGTWWVWDARLTSVLVLFFLWLGHAALVRAFDAPERGARAGAILALLGALNLPVVKFSVDWWNTLHQPASVARLGAPGLHVGMLYPLLVCALGFTLAFAALVLARTRAAVMERRIRALQLAAARRLDRPEVSPGSAAA</sequence>
<evidence type="ECO:0000256" key="1">
    <source>
        <dbReference type="ARBA" id="ARBA00002442"/>
    </source>
</evidence>
<feature type="transmembrane region" description="Helical" evidence="9">
    <location>
        <begin position="201"/>
        <end position="226"/>
    </location>
</feature>
<dbReference type="GO" id="GO:0017004">
    <property type="term" value="P:cytochrome complex assembly"/>
    <property type="evidence" value="ECO:0007669"/>
    <property type="project" value="UniProtKB-KW"/>
</dbReference>
<keyword evidence="9" id="KW-0997">Cell inner membrane</keyword>
<comment type="function">
    <text evidence="1 9">Required for the export of heme to the periplasm for the biogenesis of c-type cytochromes.</text>
</comment>
<keyword evidence="6 9" id="KW-0201">Cytochrome c-type biogenesis</keyword>
<dbReference type="GO" id="GO:0005886">
    <property type="term" value="C:plasma membrane"/>
    <property type="evidence" value="ECO:0007669"/>
    <property type="project" value="UniProtKB-SubCell"/>
</dbReference>
<dbReference type="Proteomes" id="UP001139516">
    <property type="component" value="Unassembled WGS sequence"/>
</dbReference>
<dbReference type="GO" id="GO:0020037">
    <property type="term" value="F:heme binding"/>
    <property type="evidence" value="ECO:0007669"/>
    <property type="project" value="InterPro"/>
</dbReference>
<gene>
    <name evidence="9" type="primary">ccmC</name>
    <name evidence="11" type="ORF">M0638_15810</name>
</gene>
<protein>
    <recommendedName>
        <fullName evidence="4 9">Heme exporter protein C</fullName>
    </recommendedName>
    <alternativeName>
        <fullName evidence="9">Cytochrome c-type biogenesis protein</fullName>
    </alternativeName>
</protein>
<feature type="transmembrane region" description="Helical" evidence="9">
    <location>
        <begin position="67"/>
        <end position="88"/>
    </location>
</feature>
<dbReference type="EMBL" id="JALPRX010000068">
    <property type="protein sequence ID" value="MCK8785845.1"/>
    <property type="molecule type" value="Genomic_DNA"/>
</dbReference>
<keyword evidence="9" id="KW-1003">Cell membrane</keyword>
<comment type="subcellular location">
    <subcellularLocation>
        <location evidence="9">Cell inner membrane</location>
    </subcellularLocation>
    <subcellularLocation>
        <location evidence="2">Membrane</location>
        <topology evidence="2">Multi-pass membrane protein</topology>
    </subcellularLocation>
</comment>
<dbReference type="PANTHER" id="PTHR30071">
    <property type="entry name" value="HEME EXPORTER PROTEIN C"/>
    <property type="match status" value="1"/>
</dbReference>
<dbReference type="Pfam" id="PF01578">
    <property type="entry name" value="Cytochrom_C_asm"/>
    <property type="match status" value="1"/>
</dbReference>
<feature type="transmembrane region" description="Helical" evidence="9">
    <location>
        <begin position="100"/>
        <end position="119"/>
    </location>
</feature>
<dbReference type="NCBIfam" id="TIGR01191">
    <property type="entry name" value="ccmC"/>
    <property type="match status" value="1"/>
</dbReference>
<evidence type="ECO:0000256" key="5">
    <source>
        <dbReference type="ARBA" id="ARBA00022692"/>
    </source>
</evidence>
<comment type="similarity">
    <text evidence="3 9">Belongs to the CcmC/CycZ/HelC family.</text>
</comment>
<comment type="caution">
    <text evidence="11">The sequence shown here is derived from an EMBL/GenBank/DDBJ whole genome shotgun (WGS) entry which is preliminary data.</text>
</comment>
<dbReference type="PANTHER" id="PTHR30071:SF1">
    <property type="entry name" value="CYTOCHROME B_B6 PROTEIN-RELATED"/>
    <property type="match status" value="1"/>
</dbReference>
<feature type="transmembrane region" description="Helical" evidence="9">
    <location>
        <begin position="162"/>
        <end position="181"/>
    </location>
</feature>
<dbReference type="PRINTS" id="PR01386">
    <property type="entry name" value="CCMCBIOGNSIS"/>
</dbReference>
<keyword evidence="5 9" id="KW-0812">Transmembrane</keyword>
<keyword evidence="9" id="KW-0813">Transport</keyword>
<proteinExistence type="inferred from homology"/>
<dbReference type="GO" id="GO:0015232">
    <property type="term" value="F:heme transmembrane transporter activity"/>
    <property type="evidence" value="ECO:0007669"/>
    <property type="project" value="InterPro"/>
</dbReference>
<evidence type="ECO:0000256" key="6">
    <source>
        <dbReference type="ARBA" id="ARBA00022748"/>
    </source>
</evidence>
<evidence type="ECO:0000313" key="12">
    <source>
        <dbReference type="Proteomes" id="UP001139516"/>
    </source>
</evidence>
<evidence type="ECO:0000256" key="2">
    <source>
        <dbReference type="ARBA" id="ARBA00004141"/>
    </source>
</evidence>
<reference evidence="11" key="1">
    <citation type="submission" date="2022-04" db="EMBL/GenBank/DDBJ databases">
        <title>Roseomonas acroporae sp. nov., isolated from coral Acropora digitifera.</title>
        <authorList>
            <person name="Sun H."/>
        </authorList>
    </citation>
    <scope>NUCLEOTIDE SEQUENCE</scope>
    <source>
        <strain evidence="11">NAR14</strain>
    </source>
</reference>
<dbReference type="InterPro" id="IPR003557">
    <property type="entry name" value="Cyt_c_biogenesis_CcmC"/>
</dbReference>
<feature type="transmembrane region" description="Helical" evidence="9">
    <location>
        <begin position="25"/>
        <end position="47"/>
    </location>
</feature>
<keyword evidence="12" id="KW-1185">Reference proteome</keyword>
<keyword evidence="8 9" id="KW-0472">Membrane</keyword>
<dbReference type="InterPro" id="IPR002541">
    <property type="entry name" value="Cyt_c_assembly"/>
</dbReference>
<evidence type="ECO:0000256" key="8">
    <source>
        <dbReference type="ARBA" id="ARBA00023136"/>
    </source>
</evidence>
<feature type="transmembrane region" description="Helical" evidence="9">
    <location>
        <begin position="131"/>
        <end position="150"/>
    </location>
</feature>
<keyword evidence="7 9" id="KW-1133">Transmembrane helix</keyword>